<evidence type="ECO:0008006" key="4">
    <source>
        <dbReference type="Google" id="ProtNLM"/>
    </source>
</evidence>
<feature type="compositionally biased region" description="Basic and acidic residues" evidence="1">
    <location>
        <begin position="72"/>
        <end position="89"/>
    </location>
</feature>
<comment type="caution">
    <text evidence="2">The sequence shown here is derived from an EMBL/GenBank/DDBJ whole genome shotgun (WGS) entry which is preliminary data.</text>
</comment>
<accession>A0ABQ8T4V1</accession>
<keyword evidence="3" id="KW-1185">Reference proteome</keyword>
<name>A0ABQ8T4V1_PERAM</name>
<feature type="region of interest" description="Disordered" evidence="1">
    <location>
        <begin position="47"/>
        <end position="89"/>
    </location>
</feature>
<reference evidence="2 3" key="1">
    <citation type="journal article" date="2022" name="Allergy">
        <title>Genome assembly and annotation of Periplaneta americana reveal a comprehensive cockroach allergen profile.</title>
        <authorList>
            <person name="Wang L."/>
            <person name="Xiong Q."/>
            <person name="Saelim N."/>
            <person name="Wang L."/>
            <person name="Nong W."/>
            <person name="Wan A.T."/>
            <person name="Shi M."/>
            <person name="Liu X."/>
            <person name="Cao Q."/>
            <person name="Hui J.H.L."/>
            <person name="Sookrung N."/>
            <person name="Leung T.F."/>
            <person name="Tungtrongchitr A."/>
            <person name="Tsui S.K.W."/>
        </authorList>
    </citation>
    <scope>NUCLEOTIDE SEQUENCE [LARGE SCALE GENOMIC DNA]</scope>
    <source>
        <strain evidence="2">PWHHKU_190912</strain>
    </source>
</reference>
<evidence type="ECO:0000256" key="1">
    <source>
        <dbReference type="SAM" id="MobiDB-lite"/>
    </source>
</evidence>
<dbReference type="EMBL" id="JAJSOF020000015">
    <property type="protein sequence ID" value="KAJ4440927.1"/>
    <property type="molecule type" value="Genomic_DNA"/>
</dbReference>
<evidence type="ECO:0000313" key="3">
    <source>
        <dbReference type="Proteomes" id="UP001148838"/>
    </source>
</evidence>
<sequence>MEQWTVEHHLRNGDSVITTQRIFRRHINIGRNGTVPSSNTILRRINANRATGNFEKRKPQGPARAARTLKHRQSERGTHPEPKSIRTST</sequence>
<evidence type="ECO:0000313" key="2">
    <source>
        <dbReference type="EMBL" id="KAJ4440927.1"/>
    </source>
</evidence>
<gene>
    <name evidence="2" type="ORF">ANN_10775</name>
</gene>
<organism evidence="2 3">
    <name type="scientific">Periplaneta americana</name>
    <name type="common">American cockroach</name>
    <name type="synonym">Blatta americana</name>
    <dbReference type="NCBI Taxonomy" id="6978"/>
    <lineage>
        <taxon>Eukaryota</taxon>
        <taxon>Metazoa</taxon>
        <taxon>Ecdysozoa</taxon>
        <taxon>Arthropoda</taxon>
        <taxon>Hexapoda</taxon>
        <taxon>Insecta</taxon>
        <taxon>Pterygota</taxon>
        <taxon>Neoptera</taxon>
        <taxon>Polyneoptera</taxon>
        <taxon>Dictyoptera</taxon>
        <taxon>Blattodea</taxon>
        <taxon>Blattoidea</taxon>
        <taxon>Blattidae</taxon>
        <taxon>Blattinae</taxon>
        <taxon>Periplaneta</taxon>
    </lineage>
</organism>
<proteinExistence type="predicted"/>
<dbReference type="Proteomes" id="UP001148838">
    <property type="component" value="Unassembled WGS sequence"/>
</dbReference>
<protein>
    <recommendedName>
        <fullName evidence="4">DUF4817 domain-containing protein</fullName>
    </recommendedName>
</protein>